<evidence type="ECO:0000313" key="2">
    <source>
        <dbReference type="Proteomes" id="UP000009071"/>
    </source>
</evidence>
<dbReference type="EMBL" id="AP010904">
    <property type="protein sequence ID" value="BAH77166.1"/>
    <property type="molecule type" value="Genomic_DNA"/>
</dbReference>
<keyword evidence="2" id="KW-1185">Reference proteome</keyword>
<dbReference type="Proteomes" id="UP000009071">
    <property type="component" value="Chromosome"/>
</dbReference>
<reference evidence="1 2" key="1">
    <citation type="journal article" date="2009" name="Genome Res.">
        <title>Whole genome sequence of Desulfovibrio magneticus strain RS-1 revealed common gene clusters in magnetotactic bacteria.</title>
        <authorList>
            <person name="Nakazawa H."/>
            <person name="Arakaki A."/>
            <person name="Narita-Yamada S."/>
            <person name="Yashiro I."/>
            <person name="Jinno K."/>
            <person name="Aoki N."/>
            <person name="Tsuruyama A."/>
            <person name="Okamura Y."/>
            <person name="Tanikawa S."/>
            <person name="Fujita N."/>
            <person name="Takeyama H."/>
            <person name="Matsunaga T."/>
        </authorList>
    </citation>
    <scope>NUCLEOTIDE SEQUENCE [LARGE SCALE GENOMIC DNA]</scope>
    <source>
        <strain evidence="2">ATCC 700980 / DSM 13731 / RS-1</strain>
    </source>
</reference>
<sequence>MKNYYAISESGAIRKRFTVTNKSSGKFKLIAEEPILDTFSGEGLPINMLTIVCIDDASGSPVVKKIGTVKTIKFTIEDCDVECVEKMISKFIRTYESNKSFQQEAFEIPQLLELAYSPRKFKNRTRPLSFEEMIVLPVDPRDGKEAKS</sequence>
<evidence type="ECO:0000313" key="1">
    <source>
        <dbReference type="EMBL" id="BAH77166.1"/>
    </source>
</evidence>
<gene>
    <name evidence="1" type="ordered locus">DMR_36750</name>
</gene>
<dbReference type="HOGENOM" id="CLU_1755900_0_0_7"/>
<dbReference type="KEGG" id="dma:DMR_36750"/>
<dbReference type="RefSeq" id="WP_015862308.1">
    <property type="nucleotide sequence ID" value="NC_012796.1"/>
</dbReference>
<proteinExistence type="predicted"/>
<name>C4XM38_SOLM1</name>
<protein>
    <submittedName>
        <fullName evidence="1">Uncharacterized protein</fullName>
    </submittedName>
</protein>
<dbReference type="AlphaFoldDB" id="C4XM38"/>
<accession>C4XM38</accession>
<organism evidence="1 2">
    <name type="scientific">Solidesulfovibrio magneticus (strain ATCC 700980 / DSM 13731 / RS-1)</name>
    <name type="common">Desulfovibrio magneticus</name>
    <dbReference type="NCBI Taxonomy" id="573370"/>
    <lineage>
        <taxon>Bacteria</taxon>
        <taxon>Pseudomonadati</taxon>
        <taxon>Thermodesulfobacteriota</taxon>
        <taxon>Desulfovibrionia</taxon>
        <taxon>Desulfovibrionales</taxon>
        <taxon>Desulfovibrionaceae</taxon>
        <taxon>Solidesulfovibrio</taxon>
    </lineage>
</organism>